<dbReference type="Pfam" id="PF00534">
    <property type="entry name" value="Glycos_transf_1"/>
    <property type="match status" value="1"/>
</dbReference>
<evidence type="ECO:0000259" key="1">
    <source>
        <dbReference type="Pfam" id="PF00534"/>
    </source>
</evidence>
<sequence length="363" mass="42455">MLLLYLLKWLKNKRTDWKIDVLTLEKGPLDQELKEASHNFNYYYERYISKSQYYIKRLLHNNFNFENHYKEKFYNKYKEQKYDVIYANTVVSLPMAILLKNNFTTVPKLICNVHELPTVIDTTVQNFKEIAQEVDLFIAGSELVADTLVKDYHIPSDKIKVVYDFTDLTLLPPYKDKNADSTFVIGAMGAMNWRKGNDLFLLSAIHLKKKYPELNIKFEWMGTQPFFEKEIIKNDIRKAGLTSDYIQYNNSSVDYREFFTKMNILLLTSREDPFPLVAIEAGAYGLPLITFDKATGINEIITKNKGGGFIVPYLDIEAIVEKIVFYYHNRDQIKKDSDINRESFKEFTIENSGPVIIDILENI</sequence>
<dbReference type="InterPro" id="IPR001296">
    <property type="entry name" value="Glyco_trans_1"/>
</dbReference>
<evidence type="ECO:0000259" key="2">
    <source>
        <dbReference type="Pfam" id="PF13439"/>
    </source>
</evidence>
<gene>
    <name evidence="3" type="ORF">GCM10023210_23280</name>
</gene>
<evidence type="ECO:0000313" key="4">
    <source>
        <dbReference type="Proteomes" id="UP001500353"/>
    </source>
</evidence>
<evidence type="ECO:0008006" key="5">
    <source>
        <dbReference type="Google" id="ProtNLM"/>
    </source>
</evidence>
<name>A0ABP9ME05_9FLAO</name>
<keyword evidence="4" id="KW-1185">Reference proteome</keyword>
<accession>A0ABP9ME05</accession>
<dbReference type="Pfam" id="PF13439">
    <property type="entry name" value="Glyco_transf_4"/>
    <property type="match status" value="1"/>
</dbReference>
<protein>
    <recommendedName>
        <fullName evidence="5">Glycosyl transferase family 1 domain-containing protein</fullName>
    </recommendedName>
</protein>
<comment type="caution">
    <text evidence="3">The sequence shown here is derived from an EMBL/GenBank/DDBJ whole genome shotgun (WGS) entry which is preliminary data.</text>
</comment>
<evidence type="ECO:0000313" key="3">
    <source>
        <dbReference type="EMBL" id="GAA5093207.1"/>
    </source>
</evidence>
<dbReference type="Proteomes" id="UP001500353">
    <property type="component" value="Unassembled WGS sequence"/>
</dbReference>
<dbReference type="Gene3D" id="3.40.50.2000">
    <property type="entry name" value="Glycogen Phosphorylase B"/>
    <property type="match status" value="2"/>
</dbReference>
<proteinExistence type="predicted"/>
<feature type="domain" description="Glycosyl transferase family 1" evidence="1">
    <location>
        <begin position="180"/>
        <end position="335"/>
    </location>
</feature>
<reference evidence="4" key="1">
    <citation type="journal article" date="2019" name="Int. J. Syst. Evol. Microbiol.">
        <title>The Global Catalogue of Microorganisms (GCM) 10K type strain sequencing project: providing services to taxonomists for standard genome sequencing and annotation.</title>
        <authorList>
            <consortium name="The Broad Institute Genomics Platform"/>
            <consortium name="The Broad Institute Genome Sequencing Center for Infectious Disease"/>
            <person name="Wu L."/>
            <person name="Ma J."/>
        </authorList>
    </citation>
    <scope>NUCLEOTIDE SEQUENCE [LARGE SCALE GENOMIC DNA]</scope>
    <source>
        <strain evidence="4">JCM 18019</strain>
    </source>
</reference>
<dbReference type="EMBL" id="BAABHX010000003">
    <property type="protein sequence ID" value="GAA5093207.1"/>
    <property type="molecule type" value="Genomic_DNA"/>
</dbReference>
<feature type="domain" description="Glycosyltransferase subfamily 4-like N-terminal" evidence="2">
    <location>
        <begin position="54"/>
        <end position="168"/>
    </location>
</feature>
<dbReference type="PANTHER" id="PTHR12526:SF630">
    <property type="entry name" value="GLYCOSYLTRANSFERASE"/>
    <property type="match status" value="1"/>
</dbReference>
<dbReference type="CDD" id="cd03801">
    <property type="entry name" value="GT4_PimA-like"/>
    <property type="match status" value="1"/>
</dbReference>
<dbReference type="PANTHER" id="PTHR12526">
    <property type="entry name" value="GLYCOSYLTRANSFERASE"/>
    <property type="match status" value="1"/>
</dbReference>
<organism evidence="3 4">
    <name type="scientific">Chryseobacterium ginsengisoli</name>
    <dbReference type="NCBI Taxonomy" id="363853"/>
    <lineage>
        <taxon>Bacteria</taxon>
        <taxon>Pseudomonadati</taxon>
        <taxon>Bacteroidota</taxon>
        <taxon>Flavobacteriia</taxon>
        <taxon>Flavobacteriales</taxon>
        <taxon>Weeksellaceae</taxon>
        <taxon>Chryseobacterium group</taxon>
        <taxon>Chryseobacterium</taxon>
    </lineage>
</organism>
<dbReference type="SUPFAM" id="SSF53756">
    <property type="entry name" value="UDP-Glycosyltransferase/glycogen phosphorylase"/>
    <property type="match status" value="1"/>
</dbReference>
<dbReference type="InterPro" id="IPR028098">
    <property type="entry name" value="Glyco_trans_4-like_N"/>
</dbReference>